<name>A0A177CRX1_9PLEO</name>
<feature type="region of interest" description="Disordered" evidence="1">
    <location>
        <begin position="18"/>
        <end position="68"/>
    </location>
</feature>
<proteinExistence type="predicted"/>
<reference evidence="2 3" key="1">
    <citation type="submission" date="2016-05" db="EMBL/GenBank/DDBJ databases">
        <title>Comparative analysis of secretome profiles of manganese(II)-oxidizing ascomycete fungi.</title>
        <authorList>
            <consortium name="DOE Joint Genome Institute"/>
            <person name="Zeiner C.A."/>
            <person name="Purvine S.O."/>
            <person name="Zink E.M."/>
            <person name="Wu S."/>
            <person name="Pasa-Tolic L."/>
            <person name="Chaput D.L."/>
            <person name="Haridas S."/>
            <person name="Grigoriev I.V."/>
            <person name="Santelli C.M."/>
            <person name="Hansel C.M."/>
        </authorList>
    </citation>
    <scope>NUCLEOTIDE SEQUENCE [LARGE SCALE GENOMIC DNA]</scope>
    <source>
        <strain evidence="2 3">AP3s5-JAC2a</strain>
    </source>
</reference>
<accession>A0A177CRX1</accession>
<dbReference type="PANTHER" id="PTHR38887:SF1">
    <property type="entry name" value="RAS MODIFICATION PROTEIN ERF4"/>
    <property type="match status" value="1"/>
</dbReference>
<feature type="compositionally biased region" description="Gly residues" evidence="1">
    <location>
        <begin position="431"/>
        <end position="445"/>
    </location>
</feature>
<feature type="compositionally biased region" description="Basic and acidic residues" evidence="1">
    <location>
        <begin position="21"/>
        <end position="46"/>
    </location>
</feature>
<dbReference type="AlphaFoldDB" id="A0A177CRX1"/>
<evidence type="ECO:0000256" key="1">
    <source>
        <dbReference type="SAM" id="MobiDB-lite"/>
    </source>
</evidence>
<sequence>MTGLIGKLAQGVSVGIGLAGEKYHDRKDRKAALAEQERGESSRNTDDDANENPPEVNGKSLEDEETANEERMWALDEAAGSPPSYEVITSNSDQAIAELAHTVAEAKNHQTQIHNGEVSRLPNPVIIPQRRPGSKARGWTRAYAPDLEPLGIDQDTFMKFLESWDKSAQGSPWFKAVSLTAGIVGMAMPGPIVMGVTTAVSIAAEVGHEIQGRARSNTFLDQMNKDVFMPAGLYAMVIICKQDASVTGGIQLGMETVNFENAKNVSKWGLPGDSPASKSAKFTRPLRIASGKANVDEMPLEIAPLIYPGLDDMVKRPELKRDESFKERMMRNKDFVADYFDRRAQANFSGNNPDAALTKAHGEAPEFKNRFADPNNACNNGHLVSLVTGGKVVVEGRGLLGMRGAGGRGGGRQRGGLLGSALAAVESLQEGGVGGRSRSNGGSGGLRSAREGLLPGRERGSSTAYDYDDDYVHGRRGPSRLDQLRQIRGSQFREVGEDGKLLPKAKQPAKQPRGPIEYAMKGVKKALKPDVMYLTIVNLPTQEEMEMAREALGMDKKSWQEIIEEIRRR</sequence>
<feature type="region of interest" description="Disordered" evidence="1">
    <location>
        <begin position="429"/>
        <end position="479"/>
    </location>
</feature>
<keyword evidence="3" id="KW-1185">Reference proteome</keyword>
<feature type="region of interest" description="Disordered" evidence="1">
    <location>
        <begin position="493"/>
        <end position="512"/>
    </location>
</feature>
<organism evidence="2 3">
    <name type="scientific">Paraphaeosphaeria sporulosa</name>
    <dbReference type="NCBI Taxonomy" id="1460663"/>
    <lineage>
        <taxon>Eukaryota</taxon>
        <taxon>Fungi</taxon>
        <taxon>Dikarya</taxon>
        <taxon>Ascomycota</taxon>
        <taxon>Pezizomycotina</taxon>
        <taxon>Dothideomycetes</taxon>
        <taxon>Pleosporomycetidae</taxon>
        <taxon>Pleosporales</taxon>
        <taxon>Massarineae</taxon>
        <taxon>Didymosphaeriaceae</taxon>
        <taxon>Paraphaeosphaeria</taxon>
    </lineage>
</organism>
<dbReference type="InterPro" id="IPR053221">
    <property type="entry name" value="Burnettramic_acid_biosynth"/>
</dbReference>
<dbReference type="GeneID" id="28763472"/>
<dbReference type="PANTHER" id="PTHR38887">
    <property type="entry name" value="CHROMOSOME 21, WHOLE GENOME SHOTGUN SEQUENCE"/>
    <property type="match status" value="1"/>
</dbReference>
<evidence type="ECO:0000313" key="3">
    <source>
        <dbReference type="Proteomes" id="UP000077069"/>
    </source>
</evidence>
<dbReference type="RefSeq" id="XP_018040401.1">
    <property type="nucleotide sequence ID" value="XM_018179986.1"/>
</dbReference>
<evidence type="ECO:0000313" key="2">
    <source>
        <dbReference type="EMBL" id="OAG10036.1"/>
    </source>
</evidence>
<protein>
    <submittedName>
        <fullName evidence="2">Uncharacterized protein</fullName>
    </submittedName>
</protein>
<gene>
    <name evidence="2" type="ORF">CC84DRAFT_1172516</name>
</gene>
<dbReference type="Proteomes" id="UP000077069">
    <property type="component" value="Unassembled WGS sequence"/>
</dbReference>
<dbReference type="InParanoid" id="A0A177CRX1"/>
<dbReference type="EMBL" id="KV441549">
    <property type="protein sequence ID" value="OAG10036.1"/>
    <property type="molecule type" value="Genomic_DNA"/>
</dbReference>
<dbReference type="OrthoDB" id="3433125at2759"/>